<dbReference type="EMBL" id="RRYP01003296">
    <property type="protein sequence ID" value="TNV83938.1"/>
    <property type="molecule type" value="Genomic_DNA"/>
</dbReference>
<dbReference type="AlphaFoldDB" id="A0A8J8NZ49"/>
<evidence type="ECO:0000313" key="3">
    <source>
        <dbReference type="Proteomes" id="UP000785679"/>
    </source>
</evidence>
<accession>A0A8J8NZ49</accession>
<evidence type="ECO:0000313" key="2">
    <source>
        <dbReference type="EMBL" id="TNV83938.1"/>
    </source>
</evidence>
<evidence type="ECO:0000256" key="1">
    <source>
        <dbReference type="SAM" id="MobiDB-lite"/>
    </source>
</evidence>
<dbReference type="Proteomes" id="UP000785679">
    <property type="component" value="Unassembled WGS sequence"/>
</dbReference>
<organism evidence="2 3">
    <name type="scientific">Halteria grandinella</name>
    <dbReference type="NCBI Taxonomy" id="5974"/>
    <lineage>
        <taxon>Eukaryota</taxon>
        <taxon>Sar</taxon>
        <taxon>Alveolata</taxon>
        <taxon>Ciliophora</taxon>
        <taxon>Intramacronucleata</taxon>
        <taxon>Spirotrichea</taxon>
        <taxon>Stichotrichia</taxon>
        <taxon>Sporadotrichida</taxon>
        <taxon>Halteriidae</taxon>
        <taxon>Halteria</taxon>
    </lineage>
</organism>
<name>A0A8J8NZ49_HALGN</name>
<gene>
    <name evidence="2" type="ORF">FGO68_gene12435</name>
</gene>
<protein>
    <submittedName>
        <fullName evidence="2">Uncharacterized protein</fullName>
    </submittedName>
</protein>
<proteinExistence type="predicted"/>
<reference evidence="2" key="1">
    <citation type="submission" date="2019-06" db="EMBL/GenBank/DDBJ databases">
        <authorList>
            <person name="Zheng W."/>
        </authorList>
    </citation>
    <scope>NUCLEOTIDE SEQUENCE</scope>
    <source>
        <strain evidence="2">QDHG01</strain>
    </source>
</reference>
<comment type="caution">
    <text evidence="2">The sequence shown here is derived from an EMBL/GenBank/DDBJ whole genome shotgun (WGS) entry which is preliminary data.</text>
</comment>
<sequence>MNIVNRKRFSYTGKDIVTFLLRCLCVRKSKQKVWKGTKEEWDEVMRKHYHYKEGEDKLFDELDVITLLKSMRRVKLLTQTLLTQSQKMVLKFQRKNLIESNSSSGDSDTNNKFETVSLMESNDPLMRLVVYSKIKHMITQFSNTRLHDTDRRLLRGLFVKHIKDFDEEYKEKMKKKPLIDRLMASLKRIQNSEHSDHEASMLSSNEEQVVEDQSQFESVGRRRNQGNHHSEYLRGGEQHIPQDDSFVEDQDSSYHALQSGGRILMSQALPNRGLGPVIPPQVPSINFNTIEMDKNGNNGSLTQRLKPPESDRGPDTFSSRYHLAEIKSGRLKKVREQTEDKPIPDNYQEKQKQILFGPSRVRHEQRPTIKINRRAFMDEEDA</sequence>
<feature type="region of interest" description="Disordered" evidence="1">
    <location>
        <begin position="294"/>
        <end position="317"/>
    </location>
</feature>
<keyword evidence="3" id="KW-1185">Reference proteome</keyword>
<feature type="compositionally biased region" description="Basic and acidic residues" evidence="1">
    <location>
        <begin position="228"/>
        <end position="237"/>
    </location>
</feature>
<feature type="compositionally biased region" description="Polar residues" evidence="1">
    <location>
        <begin position="294"/>
        <end position="303"/>
    </location>
</feature>
<feature type="region of interest" description="Disordered" evidence="1">
    <location>
        <begin position="215"/>
        <end position="237"/>
    </location>
</feature>